<name>A0AAE0BVZ8_9CHLO</name>
<proteinExistence type="predicted"/>
<dbReference type="Proteomes" id="UP001190700">
    <property type="component" value="Unassembled WGS sequence"/>
</dbReference>
<gene>
    <name evidence="2" type="ORF">CYMTET_47513</name>
</gene>
<feature type="compositionally biased region" description="Polar residues" evidence="1">
    <location>
        <begin position="315"/>
        <end position="334"/>
    </location>
</feature>
<accession>A0AAE0BVZ8</accession>
<comment type="caution">
    <text evidence="2">The sequence shown here is derived from an EMBL/GenBank/DDBJ whole genome shotgun (WGS) entry which is preliminary data.</text>
</comment>
<feature type="region of interest" description="Disordered" evidence="1">
    <location>
        <begin position="291"/>
        <end position="345"/>
    </location>
</feature>
<feature type="compositionally biased region" description="Acidic residues" evidence="1">
    <location>
        <begin position="449"/>
        <end position="459"/>
    </location>
</feature>
<sequence length="493" mass="53122">MPSCISYKVAHVQSGDQRRMSKARSLLFTQRGIRIHGGFPTSRSASPNIISHSHFGARLPPSRSRCSRHKHATRFAGVAGAHETGGAGSETTGDKRSSSSSEARTNQEKEGWKQLDVAIRMLNQVLSMGDMFGAYSSARAKPAAPADGRTEVDVEATKDGATGRRVKWKWIRFRVNSHGKTQIAGDGVEEYFTLPVTQYAILDPTHIRRTPDERAFQLSLPIGAMVSEVAGYASTSADGASGWSDLLPQIVMRPAIDAVGRRVVITGEDPSLGIAALDQHFKLQVEGVLGWGAGSEPPEDEKSANAAENSDRPSDGTSSPLPINQSPTSPTFDSDSVRPDSGESEVLAFQASDGTAEACPGEVARVWDVQCDVQATVELEVPSPLSYVPRVVLRPALVLVSSAIAQVLQPRFLELLKQDYERWADKARERQLDEGVGSLHKPQTTSNEQDVDSSCDPEESNLLAVEAKGDQMPLVGKPSDIEGIGMERAESGR</sequence>
<evidence type="ECO:0000313" key="3">
    <source>
        <dbReference type="Proteomes" id="UP001190700"/>
    </source>
</evidence>
<protein>
    <submittedName>
        <fullName evidence="2">Uncharacterized protein</fullName>
    </submittedName>
</protein>
<feature type="region of interest" description="Disordered" evidence="1">
    <location>
        <begin position="38"/>
        <end position="110"/>
    </location>
</feature>
<feature type="region of interest" description="Disordered" evidence="1">
    <location>
        <begin position="434"/>
        <end position="493"/>
    </location>
</feature>
<dbReference type="EMBL" id="LGRX02033116">
    <property type="protein sequence ID" value="KAK3242810.1"/>
    <property type="molecule type" value="Genomic_DNA"/>
</dbReference>
<dbReference type="AlphaFoldDB" id="A0AAE0BVZ8"/>
<feature type="compositionally biased region" description="Polar residues" evidence="1">
    <location>
        <begin position="41"/>
        <end position="51"/>
    </location>
</feature>
<organism evidence="2 3">
    <name type="scientific">Cymbomonas tetramitiformis</name>
    <dbReference type="NCBI Taxonomy" id="36881"/>
    <lineage>
        <taxon>Eukaryota</taxon>
        <taxon>Viridiplantae</taxon>
        <taxon>Chlorophyta</taxon>
        <taxon>Pyramimonadophyceae</taxon>
        <taxon>Pyramimonadales</taxon>
        <taxon>Pyramimonadaceae</taxon>
        <taxon>Cymbomonas</taxon>
    </lineage>
</organism>
<evidence type="ECO:0000256" key="1">
    <source>
        <dbReference type="SAM" id="MobiDB-lite"/>
    </source>
</evidence>
<keyword evidence="3" id="KW-1185">Reference proteome</keyword>
<reference evidence="2 3" key="1">
    <citation type="journal article" date="2015" name="Genome Biol. Evol.">
        <title>Comparative Genomics of a Bacterivorous Green Alga Reveals Evolutionary Causalities and Consequences of Phago-Mixotrophic Mode of Nutrition.</title>
        <authorList>
            <person name="Burns J.A."/>
            <person name="Paasch A."/>
            <person name="Narechania A."/>
            <person name="Kim E."/>
        </authorList>
    </citation>
    <scope>NUCLEOTIDE SEQUENCE [LARGE SCALE GENOMIC DNA]</scope>
    <source>
        <strain evidence="2 3">PLY_AMNH</strain>
    </source>
</reference>
<evidence type="ECO:0000313" key="2">
    <source>
        <dbReference type="EMBL" id="KAK3242810.1"/>
    </source>
</evidence>